<organism evidence="1 2">
    <name type="scientific">Palleniella muris</name>
    <dbReference type="NCBI Taxonomy" id="3038145"/>
    <lineage>
        <taxon>Bacteria</taxon>
        <taxon>Pseudomonadati</taxon>
        <taxon>Bacteroidota</taxon>
        <taxon>Bacteroidia</taxon>
        <taxon>Bacteroidales</taxon>
        <taxon>Prevotellaceae</taxon>
        <taxon>Palleniella</taxon>
    </lineage>
</organism>
<dbReference type="EMBL" id="SRZC01000001">
    <property type="protein sequence ID" value="TGX84184.1"/>
    <property type="molecule type" value="Genomic_DNA"/>
</dbReference>
<evidence type="ECO:0000313" key="2">
    <source>
        <dbReference type="Proteomes" id="UP000308886"/>
    </source>
</evidence>
<keyword evidence="1" id="KW-0378">Hydrolase</keyword>
<name>A0AC61QUZ4_9BACT</name>
<accession>A0AC61QUZ4</accession>
<sequence>MLLNHYYDGLVEAGCDEAGRGCLAGSVYAAAVILPPDYHNEDLNDSKQLTEKRRYMLREQIERDAVAWAVGIVTPEEIDRINILRASFLAMHRAIDGLGVRPEALIIDGNRFTPYCPLLPDGSRAEKPLPYTPIIKGDGKYLAIAAASILAKTYRDDYMNRLAEEYPQYDWLSNKGYPTKKHRQAIKEYGTTPYHRLSYNLLGTGELSLDFK</sequence>
<proteinExistence type="predicted"/>
<keyword evidence="2" id="KW-1185">Reference proteome</keyword>
<dbReference type="Proteomes" id="UP000308886">
    <property type="component" value="Unassembled WGS sequence"/>
</dbReference>
<comment type="caution">
    <text evidence="1">The sequence shown here is derived from an EMBL/GenBank/DDBJ whole genome shotgun (WGS) entry which is preliminary data.</text>
</comment>
<gene>
    <name evidence="1" type="ORF">E5358_00675</name>
</gene>
<reference evidence="1" key="1">
    <citation type="submission" date="2019-04" db="EMBL/GenBank/DDBJ databases">
        <title>Microbes associate with the intestines of laboratory mice.</title>
        <authorList>
            <person name="Navarre W."/>
            <person name="Wong E."/>
            <person name="Huang K."/>
            <person name="Tropini C."/>
            <person name="Ng K."/>
            <person name="Yu B."/>
        </authorList>
    </citation>
    <scope>NUCLEOTIDE SEQUENCE</scope>
    <source>
        <strain evidence="1">NM73_A23</strain>
    </source>
</reference>
<protein>
    <submittedName>
        <fullName evidence="1">Ribonuclease HII</fullName>
        <ecNumber evidence="1">3.1.26.4</ecNumber>
    </submittedName>
</protein>
<dbReference type="EC" id="3.1.26.4" evidence="1"/>
<evidence type="ECO:0000313" key="1">
    <source>
        <dbReference type="EMBL" id="TGX84184.1"/>
    </source>
</evidence>